<feature type="compositionally biased region" description="Basic residues" evidence="1">
    <location>
        <begin position="124"/>
        <end position="139"/>
    </location>
</feature>
<dbReference type="EnsemblMetazoa" id="BGLB024837-RA">
    <property type="protein sequence ID" value="BGLB024837-PA"/>
    <property type="gene ID" value="BGLB024837"/>
</dbReference>
<dbReference type="VEuPathDB" id="VectorBase:BGLB024837"/>
<dbReference type="Proteomes" id="UP000076420">
    <property type="component" value="Unassembled WGS sequence"/>
</dbReference>
<sequence>MSMSAFHYIHTQLLNYIENLRIIKDLEEAKQVGRRTHVALKAYQELLCTLDFMSKSQDEQIRQSAKVIQSNVFYVFEYRDIFVNMLRNFKESKCSRSYLRDLVEAAHIFLKMLEASSKSSKLVVQKKKGKKKKKAKKQPARNDANVEEPSEEQLVELWEGHASSEIVTILQGHPELPEGLSPFD</sequence>
<dbReference type="GO" id="GO:0031298">
    <property type="term" value="C:replication fork protection complex"/>
    <property type="evidence" value="ECO:0007669"/>
    <property type="project" value="TreeGrafter"/>
</dbReference>
<dbReference type="STRING" id="6526.A0A2C9KYB4"/>
<evidence type="ECO:0000313" key="2">
    <source>
        <dbReference type="EnsemblMetazoa" id="BGLB024837-PA"/>
    </source>
</evidence>
<feature type="region of interest" description="Disordered" evidence="1">
    <location>
        <begin position="124"/>
        <end position="153"/>
    </location>
</feature>
<dbReference type="AlphaFoldDB" id="A0A2C9KYB4"/>
<dbReference type="GO" id="GO:0003677">
    <property type="term" value="F:DNA binding"/>
    <property type="evidence" value="ECO:0007669"/>
    <property type="project" value="TreeGrafter"/>
</dbReference>
<proteinExistence type="predicted"/>
<name>A0A2C9KYB4_BIOGL</name>
<gene>
    <name evidence="2" type="primary">106075541</name>
</gene>
<evidence type="ECO:0008006" key="4">
    <source>
        <dbReference type="Google" id="ProtNLM"/>
    </source>
</evidence>
<evidence type="ECO:0000256" key="1">
    <source>
        <dbReference type="SAM" id="MobiDB-lite"/>
    </source>
</evidence>
<dbReference type="GO" id="GO:0006281">
    <property type="term" value="P:DNA repair"/>
    <property type="evidence" value="ECO:0007669"/>
    <property type="project" value="TreeGrafter"/>
</dbReference>
<accession>A0A2C9KYB4</accession>
<dbReference type="PANTHER" id="PTHR22940:SF4">
    <property type="entry name" value="PROTEIN TIMELESS HOMOLOG"/>
    <property type="match status" value="1"/>
</dbReference>
<dbReference type="VEuPathDB" id="VectorBase:BGLAX_038630"/>
<dbReference type="PANTHER" id="PTHR22940">
    <property type="entry name" value="TIMEOUT/TIMELESS-2"/>
    <property type="match status" value="1"/>
</dbReference>
<dbReference type="OrthoDB" id="310853at2759"/>
<reference evidence="2" key="1">
    <citation type="submission" date="2020-05" db="UniProtKB">
        <authorList>
            <consortium name="EnsemblMetazoa"/>
        </authorList>
    </citation>
    <scope>IDENTIFICATION</scope>
    <source>
        <strain evidence="2">BB02</strain>
    </source>
</reference>
<organism evidence="2 3">
    <name type="scientific">Biomphalaria glabrata</name>
    <name type="common">Bloodfluke planorb</name>
    <name type="synonym">Freshwater snail</name>
    <dbReference type="NCBI Taxonomy" id="6526"/>
    <lineage>
        <taxon>Eukaryota</taxon>
        <taxon>Metazoa</taxon>
        <taxon>Spiralia</taxon>
        <taxon>Lophotrochozoa</taxon>
        <taxon>Mollusca</taxon>
        <taxon>Gastropoda</taxon>
        <taxon>Heterobranchia</taxon>
        <taxon>Euthyneura</taxon>
        <taxon>Panpulmonata</taxon>
        <taxon>Hygrophila</taxon>
        <taxon>Lymnaeoidea</taxon>
        <taxon>Planorbidae</taxon>
        <taxon>Biomphalaria</taxon>
    </lineage>
</organism>
<dbReference type="KEGG" id="bgt:106075541"/>
<dbReference type="GO" id="GO:0000076">
    <property type="term" value="P:DNA replication checkpoint signaling"/>
    <property type="evidence" value="ECO:0007669"/>
    <property type="project" value="TreeGrafter"/>
</dbReference>
<protein>
    <recommendedName>
        <fullName evidence="4">AP180 N-terminal homology (ANTH) domain-containing protein</fullName>
    </recommendedName>
</protein>
<dbReference type="InterPro" id="IPR044998">
    <property type="entry name" value="Timeless"/>
</dbReference>
<dbReference type="GO" id="GO:0043111">
    <property type="term" value="P:replication fork arrest"/>
    <property type="evidence" value="ECO:0007669"/>
    <property type="project" value="TreeGrafter"/>
</dbReference>
<evidence type="ECO:0000313" key="3">
    <source>
        <dbReference type="Proteomes" id="UP000076420"/>
    </source>
</evidence>